<dbReference type="Ensembl" id="ENSPMGT00000019233.1">
    <property type="protein sequence ID" value="ENSPMGP00000018028.1"/>
    <property type="gene ID" value="ENSPMGG00000014738.1"/>
</dbReference>
<dbReference type="PANTHER" id="PTHR46532:SF11">
    <property type="entry name" value="DYNEIN AXONEMAL HEAVY CHAIN 12"/>
    <property type="match status" value="1"/>
</dbReference>
<dbReference type="PANTHER" id="PTHR46532">
    <property type="entry name" value="MALE FERTILITY FACTOR KL5"/>
    <property type="match status" value="1"/>
</dbReference>
<feature type="domain" description="Dynein heavy chain tail" evidence="1">
    <location>
        <begin position="206"/>
        <end position="390"/>
    </location>
</feature>
<evidence type="ECO:0000259" key="1">
    <source>
        <dbReference type="Pfam" id="PF08385"/>
    </source>
</evidence>
<dbReference type="GO" id="GO:0007018">
    <property type="term" value="P:microtubule-based movement"/>
    <property type="evidence" value="ECO:0007669"/>
    <property type="project" value="InterPro"/>
</dbReference>
<proteinExistence type="predicted"/>
<dbReference type="Proteomes" id="UP000261520">
    <property type="component" value="Unplaced"/>
</dbReference>
<organism evidence="2 3">
    <name type="scientific">Periophthalmus magnuspinnatus</name>
    <dbReference type="NCBI Taxonomy" id="409849"/>
    <lineage>
        <taxon>Eukaryota</taxon>
        <taxon>Metazoa</taxon>
        <taxon>Chordata</taxon>
        <taxon>Craniata</taxon>
        <taxon>Vertebrata</taxon>
        <taxon>Euteleostomi</taxon>
        <taxon>Actinopterygii</taxon>
        <taxon>Neopterygii</taxon>
        <taxon>Teleostei</taxon>
        <taxon>Neoteleostei</taxon>
        <taxon>Acanthomorphata</taxon>
        <taxon>Gobiaria</taxon>
        <taxon>Gobiiformes</taxon>
        <taxon>Gobioidei</taxon>
        <taxon>Gobiidae</taxon>
        <taxon>Oxudercinae</taxon>
        <taxon>Periophthalmus</taxon>
    </lineage>
</organism>
<keyword evidence="3" id="KW-1185">Reference proteome</keyword>
<evidence type="ECO:0000313" key="3">
    <source>
        <dbReference type="Proteomes" id="UP000261520"/>
    </source>
</evidence>
<dbReference type="GO" id="GO:0005858">
    <property type="term" value="C:axonemal dynein complex"/>
    <property type="evidence" value="ECO:0007669"/>
    <property type="project" value="TreeGrafter"/>
</dbReference>
<name>A0A3B4ALM1_9GOBI</name>
<dbReference type="GO" id="GO:0051959">
    <property type="term" value="F:dynein light intermediate chain binding"/>
    <property type="evidence" value="ECO:0007669"/>
    <property type="project" value="InterPro"/>
</dbReference>
<dbReference type="GO" id="GO:0045505">
    <property type="term" value="F:dynein intermediate chain binding"/>
    <property type="evidence" value="ECO:0007669"/>
    <property type="project" value="InterPro"/>
</dbReference>
<dbReference type="InterPro" id="IPR013594">
    <property type="entry name" value="Dynein_heavy_tail"/>
</dbReference>
<accession>A0A3B4ALM1</accession>
<protein>
    <recommendedName>
        <fullName evidence="1">Dynein heavy chain tail domain-containing protein</fullName>
    </recommendedName>
</protein>
<sequence length="428" mass="49189">HMYMINILADRLSLAPSSVEDFILDAPSLDAFDKFFAEGGSKSIFFVFQEADIPGIECGRSYRGLGKGRTTLRLVLANLSETCLMGQCCFFVRTRNNISVTRENIHKVSFLRESLYGLLNGIENTFSCILPALDAEQHQGVLNKLRHGEKFKNNFMFTIKNCLGSLDDLQVRYEDIVHLTEVTDIDFSKVTCLNDMKAAAADLKIVRRFEEILMTWYQEIDQVLLETDQLRRLDDSAGPLSELEHWKRMSQKFNSVINHIKSSECKAVIMVLNIGKSKTIKMWRELYAKVTDHVNEAKDNVKFLGTLEKVCQPLYISDPVSIIKSLQNVFNAIHMIYNVSLYYNTDEKIAILFVKITNQMLNSCRAYLTENGQCQIWDHNPETLTQKMQVMTCRDRLQVTCALCSFLHIYNSYLPKMYCVLLEYFGTI</sequence>
<dbReference type="Pfam" id="PF08385">
    <property type="entry name" value="DHC_N1"/>
    <property type="match status" value="1"/>
</dbReference>
<dbReference type="STRING" id="409849.ENSPMGP00000018028"/>
<reference evidence="2" key="1">
    <citation type="submission" date="2025-08" db="UniProtKB">
        <authorList>
            <consortium name="Ensembl"/>
        </authorList>
    </citation>
    <scope>IDENTIFICATION</scope>
</reference>
<reference evidence="2" key="2">
    <citation type="submission" date="2025-09" db="UniProtKB">
        <authorList>
            <consortium name="Ensembl"/>
        </authorList>
    </citation>
    <scope>IDENTIFICATION</scope>
</reference>
<evidence type="ECO:0000313" key="2">
    <source>
        <dbReference type="Ensembl" id="ENSPMGP00000018028.1"/>
    </source>
</evidence>
<dbReference type="AlphaFoldDB" id="A0A3B4ALM1"/>
<dbReference type="InterPro" id="IPR026983">
    <property type="entry name" value="DHC"/>
</dbReference>